<evidence type="ECO:0000313" key="7">
    <source>
        <dbReference type="Proteomes" id="UP000299084"/>
    </source>
</evidence>
<comment type="caution">
    <text evidence="6">The sequence shown here is derived from an EMBL/GenBank/DDBJ whole genome shotgun (WGS) entry which is preliminary data.</text>
</comment>
<gene>
    <name evidence="6" type="ORF">Cadr_000013860</name>
</gene>
<dbReference type="InterPro" id="IPR010591">
    <property type="entry name" value="ATP11"/>
</dbReference>
<evidence type="ECO:0000256" key="3">
    <source>
        <dbReference type="ARBA" id="ARBA00022946"/>
    </source>
</evidence>
<sequence length="369" mass="41629">MERAREPPAEADSPGEGEGEAGAAMAAVVAERLRVFPVRRGSGRPTGGADDIGVGAELEANPFYDRYRDKIQQLRRKELYGKGVPYPALTRKDSMRGLTKMVLDPAELTHDTIGLMAQELESLDDVFTKVSDPAAFESRLEKRSEFRKQPVGHSKQGDFIKCVEQKTDTLGKQPMSRGFTKDKTLSSIFNIEMVKDKTAEEIKQIWQQYFAAKDTVYAVIPKEKFDLIWNRAQSCPTFLCALPRREGYEFFVGQWTGTELHFTALINIQTRGEAAASQLVLYHYPELKEEKGIVLMTAEMDSTFLNVVEARCIANQVQLFYATDRKETYGLVETFNFRPNEFKYMSVIAELEQSGLGAELKCAQNQDKT</sequence>
<dbReference type="PANTHER" id="PTHR13126:SF0">
    <property type="entry name" value="ATP SYNTHASE MITOCHONDRIAL F1 COMPLEX ASSEMBLY FACTOR 1"/>
    <property type="match status" value="1"/>
</dbReference>
<dbReference type="PANTHER" id="PTHR13126">
    <property type="entry name" value="CHAPERONE ATP11"/>
    <property type="match status" value="1"/>
</dbReference>
<keyword evidence="3" id="KW-0809">Transit peptide</keyword>
<comment type="similarity">
    <text evidence="2">Belongs to the ATP11 family.</text>
</comment>
<comment type="subcellular location">
    <subcellularLocation>
        <location evidence="1">Mitochondrion</location>
    </subcellularLocation>
</comment>
<dbReference type="STRING" id="9838.ENSCDRP00005027949"/>
<dbReference type="GO" id="GO:0005739">
    <property type="term" value="C:mitochondrion"/>
    <property type="evidence" value="ECO:0007669"/>
    <property type="project" value="UniProtKB-SubCell"/>
</dbReference>
<evidence type="ECO:0000256" key="4">
    <source>
        <dbReference type="ARBA" id="ARBA00023128"/>
    </source>
</evidence>
<evidence type="ECO:0000256" key="5">
    <source>
        <dbReference type="SAM" id="MobiDB-lite"/>
    </source>
</evidence>
<evidence type="ECO:0000256" key="2">
    <source>
        <dbReference type="ARBA" id="ARBA00009116"/>
    </source>
</evidence>
<feature type="region of interest" description="Disordered" evidence="5">
    <location>
        <begin position="1"/>
        <end position="23"/>
    </location>
</feature>
<evidence type="ECO:0000313" key="6">
    <source>
        <dbReference type="EMBL" id="KAB1269189.1"/>
    </source>
</evidence>
<dbReference type="Proteomes" id="UP000299084">
    <property type="component" value="Unassembled WGS sequence"/>
</dbReference>
<dbReference type="Pfam" id="PF06644">
    <property type="entry name" value="ATP11"/>
    <property type="match status" value="1"/>
</dbReference>
<protein>
    <submittedName>
        <fullName evidence="6">ATP synthase mitochondrial F1 complex assembly factor 1</fullName>
    </submittedName>
</protein>
<reference evidence="6 7" key="1">
    <citation type="journal article" date="2019" name="Mol. Ecol. Resour.">
        <title>Improving Illumina assemblies with Hi-C and long reads: an example with the North African dromedary.</title>
        <authorList>
            <person name="Elbers J.P."/>
            <person name="Rogers M.F."/>
            <person name="Perelman P.L."/>
            <person name="Proskuryakova A.A."/>
            <person name="Serdyukova N.A."/>
            <person name="Johnson W.E."/>
            <person name="Horin P."/>
            <person name="Corander J."/>
            <person name="Murphy D."/>
            <person name="Burger P.A."/>
        </authorList>
    </citation>
    <scope>NUCLEOTIDE SEQUENCE [LARGE SCALE GENOMIC DNA]</scope>
    <source>
        <strain evidence="6">Drom800</strain>
        <tissue evidence="6">Blood</tissue>
    </source>
</reference>
<accession>A0A5N4DDQ5</accession>
<organism evidence="6 7">
    <name type="scientific">Camelus dromedarius</name>
    <name type="common">Dromedary</name>
    <name type="synonym">Arabian camel</name>
    <dbReference type="NCBI Taxonomy" id="9838"/>
    <lineage>
        <taxon>Eukaryota</taxon>
        <taxon>Metazoa</taxon>
        <taxon>Chordata</taxon>
        <taxon>Craniata</taxon>
        <taxon>Vertebrata</taxon>
        <taxon>Euteleostomi</taxon>
        <taxon>Mammalia</taxon>
        <taxon>Eutheria</taxon>
        <taxon>Laurasiatheria</taxon>
        <taxon>Artiodactyla</taxon>
        <taxon>Tylopoda</taxon>
        <taxon>Camelidae</taxon>
        <taxon>Camelus</taxon>
    </lineage>
</organism>
<name>A0A5N4DDQ5_CAMDR</name>
<evidence type="ECO:0000256" key="1">
    <source>
        <dbReference type="ARBA" id="ARBA00004173"/>
    </source>
</evidence>
<keyword evidence="4" id="KW-0496">Mitochondrion</keyword>
<proteinExistence type="inferred from homology"/>
<dbReference type="AlphaFoldDB" id="A0A5N4DDQ5"/>
<keyword evidence="7" id="KW-1185">Reference proteome</keyword>
<dbReference type="EMBL" id="JWIN03000013">
    <property type="protein sequence ID" value="KAB1269189.1"/>
    <property type="molecule type" value="Genomic_DNA"/>
</dbReference>
<dbReference type="GO" id="GO:0033615">
    <property type="term" value="P:mitochondrial proton-transporting ATP synthase complex assembly"/>
    <property type="evidence" value="ECO:0007669"/>
    <property type="project" value="TreeGrafter"/>
</dbReference>